<sequence length="84" mass="9939">MIYYWYKECPFCHHGVLLIARDKTRGSLYLYCDECGYGWRDPEHLDPSARFLTLTEDFETEDPTAEEIDAAGWGKYRLHSIEKD</sequence>
<evidence type="ECO:0000313" key="1">
    <source>
        <dbReference type="EMBL" id="QSQ14917.1"/>
    </source>
</evidence>
<dbReference type="RefSeq" id="WP_206716667.1">
    <property type="nucleotide sequence ID" value="NZ_CP071091.1"/>
</dbReference>
<dbReference type="Proteomes" id="UP000663090">
    <property type="component" value="Chromosome"/>
</dbReference>
<name>A0ABX7NBD9_9BACT</name>
<accession>A0ABX7NBD9</accession>
<dbReference type="EMBL" id="CP071091">
    <property type="protein sequence ID" value="QSQ14917.1"/>
    <property type="molecule type" value="Genomic_DNA"/>
</dbReference>
<protein>
    <recommendedName>
        <fullName evidence="3">Transcription factor zinc-finger domain-containing protein</fullName>
    </recommendedName>
</protein>
<evidence type="ECO:0000313" key="2">
    <source>
        <dbReference type="Proteomes" id="UP000663090"/>
    </source>
</evidence>
<proteinExistence type="predicted"/>
<keyword evidence="2" id="KW-1185">Reference proteome</keyword>
<gene>
    <name evidence="1" type="ORF">JY572_02195</name>
</gene>
<reference evidence="1 2" key="1">
    <citation type="submission" date="2021-02" db="EMBL/GenBank/DDBJ databases">
        <title>De Novo genome assembly of isolated myxobacteria.</title>
        <authorList>
            <person name="Stevens D.C."/>
        </authorList>
    </citation>
    <scope>NUCLEOTIDE SEQUENCE [LARGE SCALE GENOMIC DNA]</scope>
    <source>
        <strain evidence="1 2">SCHIC003</strain>
    </source>
</reference>
<evidence type="ECO:0008006" key="3">
    <source>
        <dbReference type="Google" id="ProtNLM"/>
    </source>
</evidence>
<organism evidence="1 2">
    <name type="scientific">Myxococcus landrumensis</name>
    <dbReference type="NCBI Taxonomy" id="2813577"/>
    <lineage>
        <taxon>Bacteria</taxon>
        <taxon>Pseudomonadati</taxon>
        <taxon>Myxococcota</taxon>
        <taxon>Myxococcia</taxon>
        <taxon>Myxococcales</taxon>
        <taxon>Cystobacterineae</taxon>
        <taxon>Myxococcaceae</taxon>
        <taxon>Myxococcus</taxon>
    </lineage>
</organism>